<dbReference type="Proteomes" id="UP001338125">
    <property type="component" value="Unassembled WGS sequence"/>
</dbReference>
<feature type="compositionally biased region" description="Acidic residues" evidence="6">
    <location>
        <begin position="105"/>
        <end position="117"/>
    </location>
</feature>
<sequence>MVGRKRGARSQRGAKGASNDGPDIYQDMLAEVGVATPHESPPERPLKRRRAGTRPDVKPTEPKKTPEPEPAPQPDSRPEEDSEDDEDVEFQDVVIPIPTVQTMELDSDEEEDDSDEDLQFEDVDLSARFTTMGSTSEEPKELELNLSVQQMVNMSAKSAAERRKPITREEKERRIHIHKVHLLCLLSHVARRNHWCNDAKVQDALRPHLSDKIIQYLTPGTNLTQFGRTESLKNGLKQAADVWKKKFEITERGLRRSLWAEDVEHLKDYELPSDMESCLDRDDFREAANKLQGSRDMGAQLYCALLRSAGVRARLVCSLQPLLFVSGEPTLPKPDMKKKPQPKTSKNEQVLAQLAKHRDMLEAEPSASSSSRFSARRRLGHPNAAAYRFEPVAAPPKPSPTFAAPKRIRESLHPVYWVEILDVGHQKWQPADPVVTHTFWKPRVLEPPTTDKENCLCYAVAFEADGTAKDVTRRYAKAYIAKTRKLRVERGTDDGAKWWRKVMKMYRPKETSDLDQIEDNELNGIETKEPMPRNVQDFKDHPVYALERHLRRHEVLAPGAKPSGTVSAGSRAPLEKVYRRRDVRIVRSADKWFRLGHEVKPMETPVKWLPKRIQNKRSRFDDEPEDADGDAGTPVYTMDQTELYEPPPVRNGRIPKNKFGNIEVYVPSMVPKGGAHVVHEHAGRAAFLLGIDYAPALTGFQFKGRHGTATLHGVVVARECEEAVRAVIHGLGDVEQEMEDERRRLVALKLWRRFLMGLRIRERIWSGVSEEERREADKEAELEAELNDAESDATEEFDMVEDDDDDDDGGGGGFLVE</sequence>
<evidence type="ECO:0000313" key="10">
    <source>
        <dbReference type="EMBL" id="KAK5995215.1"/>
    </source>
</evidence>
<accession>A0ABR0SST5</accession>
<dbReference type="Gene3D" id="2.20.20.110">
    <property type="entry name" value="Rad4, beta-hairpin domain BHD1"/>
    <property type="match status" value="1"/>
</dbReference>
<protein>
    <submittedName>
        <fullName evidence="10">DNA repair protein rhp41</fullName>
    </submittedName>
</protein>
<dbReference type="Gene3D" id="3.30.70.2460">
    <property type="entry name" value="Rad4, beta-hairpin domain BHD3"/>
    <property type="match status" value="1"/>
</dbReference>
<dbReference type="InterPro" id="IPR038765">
    <property type="entry name" value="Papain-like_cys_pep_sf"/>
</dbReference>
<reference evidence="10 11" key="1">
    <citation type="submission" date="2024-01" db="EMBL/GenBank/DDBJ databases">
        <title>Complete genome of Cladobotryum mycophilum ATHUM6906.</title>
        <authorList>
            <person name="Christinaki A.C."/>
            <person name="Myridakis A.I."/>
            <person name="Kouvelis V.N."/>
        </authorList>
    </citation>
    <scope>NUCLEOTIDE SEQUENCE [LARGE SCALE GENOMIC DNA]</scope>
    <source>
        <strain evidence="10 11">ATHUM6906</strain>
    </source>
</reference>
<dbReference type="InterPro" id="IPR042488">
    <property type="entry name" value="Rad4_BHD3_sf"/>
</dbReference>
<evidence type="ECO:0000256" key="5">
    <source>
        <dbReference type="ARBA" id="ARBA00023242"/>
    </source>
</evidence>
<evidence type="ECO:0000256" key="3">
    <source>
        <dbReference type="ARBA" id="ARBA00022763"/>
    </source>
</evidence>
<dbReference type="InterPro" id="IPR036985">
    <property type="entry name" value="Transglutaminase-like_sf"/>
</dbReference>
<evidence type="ECO:0000259" key="9">
    <source>
        <dbReference type="SMART" id="SM01032"/>
    </source>
</evidence>
<dbReference type="EMBL" id="JAVFKD010000004">
    <property type="protein sequence ID" value="KAK5995215.1"/>
    <property type="molecule type" value="Genomic_DNA"/>
</dbReference>
<dbReference type="SUPFAM" id="SSF54001">
    <property type="entry name" value="Cysteine proteinases"/>
    <property type="match status" value="1"/>
</dbReference>
<feature type="compositionally biased region" description="Acidic residues" evidence="6">
    <location>
        <begin position="78"/>
        <end position="90"/>
    </location>
</feature>
<feature type="domain" description="Rad4 beta-hairpin" evidence="7">
    <location>
        <begin position="527"/>
        <end position="584"/>
    </location>
</feature>
<evidence type="ECO:0000256" key="6">
    <source>
        <dbReference type="SAM" id="MobiDB-lite"/>
    </source>
</evidence>
<dbReference type="SMART" id="SM01031">
    <property type="entry name" value="BHD_2"/>
    <property type="match status" value="1"/>
</dbReference>
<dbReference type="Pfam" id="PF10403">
    <property type="entry name" value="BHD_1"/>
    <property type="match status" value="1"/>
</dbReference>
<dbReference type="Pfam" id="PF10404">
    <property type="entry name" value="BHD_2"/>
    <property type="match status" value="1"/>
</dbReference>
<evidence type="ECO:0000259" key="7">
    <source>
        <dbReference type="SMART" id="SM01030"/>
    </source>
</evidence>
<dbReference type="PANTHER" id="PTHR12135:SF0">
    <property type="entry name" value="DNA REPAIR PROTEIN COMPLEMENTING XP-C CELLS"/>
    <property type="match status" value="1"/>
</dbReference>
<dbReference type="SMART" id="SM01032">
    <property type="entry name" value="BHD_3"/>
    <property type="match status" value="1"/>
</dbReference>
<organism evidence="10 11">
    <name type="scientific">Cladobotryum mycophilum</name>
    <dbReference type="NCBI Taxonomy" id="491253"/>
    <lineage>
        <taxon>Eukaryota</taxon>
        <taxon>Fungi</taxon>
        <taxon>Dikarya</taxon>
        <taxon>Ascomycota</taxon>
        <taxon>Pezizomycotina</taxon>
        <taxon>Sordariomycetes</taxon>
        <taxon>Hypocreomycetidae</taxon>
        <taxon>Hypocreales</taxon>
        <taxon>Hypocreaceae</taxon>
        <taxon>Cladobotryum</taxon>
    </lineage>
</organism>
<dbReference type="InterPro" id="IPR018327">
    <property type="entry name" value="BHD_2"/>
</dbReference>
<dbReference type="PANTHER" id="PTHR12135">
    <property type="entry name" value="DNA REPAIR PROTEIN XP-C / RAD4"/>
    <property type="match status" value="1"/>
</dbReference>
<keyword evidence="5" id="KW-0539">Nucleus</keyword>
<dbReference type="Gene3D" id="3.90.260.10">
    <property type="entry name" value="Transglutaminase-like"/>
    <property type="match status" value="1"/>
</dbReference>
<comment type="similarity">
    <text evidence="2">Belongs to the XPC family.</text>
</comment>
<feature type="compositionally biased region" description="Acidic residues" evidence="6">
    <location>
        <begin position="782"/>
        <end position="809"/>
    </location>
</feature>
<feature type="domain" description="Rad4 beta-hairpin" evidence="9">
    <location>
        <begin position="654"/>
        <end position="728"/>
    </location>
</feature>
<keyword evidence="11" id="KW-1185">Reference proteome</keyword>
<evidence type="ECO:0000256" key="1">
    <source>
        <dbReference type="ARBA" id="ARBA00004123"/>
    </source>
</evidence>
<dbReference type="Pfam" id="PF10405">
    <property type="entry name" value="BHD_3"/>
    <property type="match status" value="1"/>
</dbReference>
<comment type="caution">
    <text evidence="10">The sequence shown here is derived from an EMBL/GenBank/DDBJ whole genome shotgun (WGS) entry which is preliminary data.</text>
</comment>
<feature type="compositionally biased region" description="Basic and acidic residues" evidence="6">
    <location>
        <begin position="53"/>
        <end position="67"/>
    </location>
</feature>
<feature type="domain" description="Rad4 beta-hairpin" evidence="8">
    <location>
        <begin position="586"/>
        <end position="647"/>
    </location>
</feature>
<keyword evidence="4" id="KW-0234">DNA repair</keyword>
<proteinExistence type="inferred from homology"/>
<dbReference type="Pfam" id="PF03835">
    <property type="entry name" value="Rad4"/>
    <property type="match status" value="1"/>
</dbReference>
<feature type="region of interest" description="Disordered" evidence="6">
    <location>
        <begin position="770"/>
        <end position="817"/>
    </location>
</feature>
<dbReference type="InterPro" id="IPR004583">
    <property type="entry name" value="DNA_repair_Rad4"/>
</dbReference>
<feature type="region of interest" description="Disordered" evidence="6">
    <location>
        <begin position="616"/>
        <end position="635"/>
    </location>
</feature>
<dbReference type="SMART" id="SM01030">
    <property type="entry name" value="BHD_1"/>
    <property type="match status" value="1"/>
</dbReference>
<evidence type="ECO:0000256" key="4">
    <source>
        <dbReference type="ARBA" id="ARBA00023204"/>
    </source>
</evidence>
<keyword evidence="3" id="KW-0227">DNA damage</keyword>
<dbReference type="InterPro" id="IPR018328">
    <property type="entry name" value="Rad4_beta-hairpin_dom3"/>
</dbReference>
<dbReference type="InterPro" id="IPR018326">
    <property type="entry name" value="Rad4_beta-hairpin_dom1"/>
</dbReference>
<evidence type="ECO:0000313" key="11">
    <source>
        <dbReference type="Proteomes" id="UP001338125"/>
    </source>
</evidence>
<evidence type="ECO:0000256" key="2">
    <source>
        <dbReference type="ARBA" id="ARBA00009525"/>
    </source>
</evidence>
<name>A0ABR0SST5_9HYPO</name>
<feature type="region of interest" description="Disordered" evidence="6">
    <location>
        <begin position="328"/>
        <end position="348"/>
    </location>
</feature>
<feature type="region of interest" description="Disordered" evidence="6">
    <location>
        <begin position="1"/>
        <end position="117"/>
    </location>
</feature>
<dbReference type="InterPro" id="IPR018325">
    <property type="entry name" value="Rad4/PNGase_transGLS-fold"/>
</dbReference>
<comment type="subcellular location">
    <subcellularLocation>
        <location evidence="1">Nucleus</location>
    </subcellularLocation>
</comment>
<gene>
    <name evidence="10" type="ORF">PT974_03613</name>
</gene>
<evidence type="ECO:0000259" key="8">
    <source>
        <dbReference type="SMART" id="SM01031"/>
    </source>
</evidence>
<feature type="compositionally biased region" description="Basic and acidic residues" evidence="6">
    <location>
        <begin position="770"/>
        <end position="781"/>
    </location>
</feature>